<protein>
    <submittedName>
        <fullName evidence="1">Uncharacterized protein</fullName>
    </submittedName>
</protein>
<evidence type="ECO:0000313" key="1">
    <source>
        <dbReference type="EMBL" id="MBW80845.1"/>
    </source>
</evidence>
<dbReference type="AlphaFoldDB" id="A0A2P2II01"/>
<name>A0A2P2II01_RHIMU</name>
<accession>A0A2P2II01</accession>
<sequence>MSLSHCCSFQRCSCCANDHKEHRSSCTRRPEASHLHPRNTQQAQPDVYGEALTRTIILIQRHSLFLEIFWSFDLFPLSLLPLRDHRPIYLYKPHQSCLRQSCSQMRNHW</sequence>
<proteinExistence type="predicted"/>
<organism evidence="1">
    <name type="scientific">Rhizophora mucronata</name>
    <name type="common">Asiatic mangrove</name>
    <dbReference type="NCBI Taxonomy" id="61149"/>
    <lineage>
        <taxon>Eukaryota</taxon>
        <taxon>Viridiplantae</taxon>
        <taxon>Streptophyta</taxon>
        <taxon>Embryophyta</taxon>
        <taxon>Tracheophyta</taxon>
        <taxon>Spermatophyta</taxon>
        <taxon>Magnoliopsida</taxon>
        <taxon>eudicotyledons</taxon>
        <taxon>Gunneridae</taxon>
        <taxon>Pentapetalae</taxon>
        <taxon>rosids</taxon>
        <taxon>fabids</taxon>
        <taxon>Malpighiales</taxon>
        <taxon>Rhizophoraceae</taxon>
        <taxon>Rhizophora</taxon>
    </lineage>
</organism>
<reference evidence="1" key="1">
    <citation type="submission" date="2018-02" db="EMBL/GenBank/DDBJ databases">
        <title>Rhizophora mucronata_Transcriptome.</title>
        <authorList>
            <person name="Meera S.P."/>
            <person name="Sreeshan A."/>
            <person name="Augustine A."/>
        </authorList>
    </citation>
    <scope>NUCLEOTIDE SEQUENCE</scope>
    <source>
        <tissue evidence="1">Leaf</tissue>
    </source>
</reference>
<dbReference type="EMBL" id="GGEC01000362">
    <property type="protein sequence ID" value="MBW80845.1"/>
    <property type="molecule type" value="Transcribed_RNA"/>
</dbReference>